<evidence type="ECO:0000256" key="1">
    <source>
        <dbReference type="SAM" id="MobiDB-lite"/>
    </source>
</evidence>
<protein>
    <submittedName>
        <fullName evidence="2">Uncharacterized protein</fullName>
    </submittedName>
</protein>
<sequence length="172" mass="20070">SNRIGDHFPGDDEKEQFESDERSDIGLSTSNCLHSEITGNRSAEHITPFQGEQSHQPLNNQNITEETEDIRQHKRHHRKKKRTRSKHSHEQTDANITFDTSAMGKGEEKHRKRRKHRKSHHEETEVGVSGDQSLLENSENENIKEKKRRKSKKKRKHKHHTTTEESDGMNVS</sequence>
<evidence type="ECO:0000313" key="3">
    <source>
        <dbReference type="Proteomes" id="UP001634394"/>
    </source>
</evidence>
<organism evidence="2 3">
    <name type="scientific">Sinanodonta woodiana</name>
    <name type="common">Chinese pond mussel</name>
    <name type="synonym">Anodonta woodiana</name>
    <dbReference type="NCBI Taxonomy" id="1069815"/>
    <lineage>
        <taxon>Eukaryota</taxon>
        <taxon>Metazoa</taxon>
        <taxon>Spiralia</taxon>
        <taxon>Lophotrochozoa</taxon>
        <taxon>Mollusca</taxon>
        <taxon>Bivalvia</taxon>
        <taxon>Autobranchia</taxon>
        <taxon>Heteroconchia</taxon>
        <taxon>Palaeoheterodonta</taxon>
        <taxon>Unionida</taxon>
        <taxon>Unionoidea</taxon>
        <taxon>Unionidae</taxon>
        <taxon>Unioninae</taxon>
        <taxon>Sinanodonta</taxon>
    </lineage>
</organism>
<feature type="non-terminal residue" evidence="2">
    <location>
        <position position="1"/>
    </location>
</feature>
<dbReference type="AlphaFoldDB" id="A0ABD3V7Q2"/>
<reference evidence="2 3" key="1">
    <citation type="submission" date="2024-11" db="EMBL/GenBank/DDBJ databases">
        <title>Chromosome-level genome assembly of the freshwater bivalve Anodonta woodiana.</title>
        <authorList>
            <person name="Chen X."/>
        </authorList>
    </citation>
    <scope>NUCLEOTIDE SEQUENCE [LARGE SCALE GENOMIC DNA]</scope>
    <source>
        <strain evidence="2">MN2024</strain>
        <tissue evidence="2">Gills</tissue>
    </source>
</reference>
<feature type="compositionally biased region" description="Polar residues" evidence="1">
    <location>
        <begin position="50"/>
        <end position="64"/>
    </location>
</feature>
<name>A0ABD3V7Q2_SINWO</name>
<feature type="compositionally biased region" description="Basic and acidic residues" evidence="1">
    <location>
        <begin position="1"/>
        <end position="24"/>
    </location>
</feature>
<dbReference type="EMBL" id="JBJQND010000013">
    <property type="protein sequence ID" value="KAL3857630.1"/>
    <property type="molecule type" value="Genomic_DNA"/>
</dbReference>
<feature type="compositionally biased region" description="Basic residues" evidence="1">
    <location>
        <begin position="145"/>
        <end position="160"/>
    </location>
</feature>
<keyword evidence="3" id="KW-1185">Reference proteome</keyword>
<feature type="region of interest" description="Disordered" evidence="1">
    <location>
        <begin position="1"/>
        <end position="172"/>
    </location>
</feature>
<feature type="compositionally biased region" description="Basic residues" evidence="1">
    <location>
        <begin position="110"/>
        <end position="119"/>
    </location>
</feature>
<gene>
    <name evidence="2" type="ORF">ACJMK2_012277</name>
</gene>
<feature type="compositionally biased region" description="Polar residues" evidence="1">
    <location>
        <begin position="26"/>
        <end position="41"/>
    </location>
</feature>
<feature type="compositionally biased region" description="Basic residues" evidence="1">
    <location>
        <begin position="72"/>
        <end position="87"/>
    </location>
</feature>
<accession>A0ABD3V7Q2</accession>
<proteinExistence type="predicted"/>
<evidence type="ECO:0000313" key="2">
    <source>
        <dbReference type="EMBL" id="KAL3857630.1"/>
    </source>
</evidence>
<dbReference type="Proteomes" id="UP001634394">
    <property type="component" value="Unassembled WGS sequence"/>
</dbReference>
<comment type="caution">
    <text evidence="2">The sequence shown here is derived from an EMBL/GenBank/DDBJ whole genome shotgun (WGS) entry which is preliminary data.</text>
</comment>